<evidence type="ECO:0000313" key="3">
    <source>
        <dbReference type="Proteomes" id="UP000094412"/>
    </source>
</evidence>
<dbReference type="PANTHER" id="PTHR36919:SF2">
    <property type="entry name" value="BLL6627 PROTEIN"/>
    <property type="match status" value="1"/>
</dbReference>
<proteinExistence type="predicted"/>
<dbReference type="Proteomes" id="UP000094412">
    <property type="component" value="Unassembled WGS sequence"/>
</dbReference>
<gene>
    <name evidence="2" type="ORF">QV13_22460</name>
</gene>
<dbReference type="STRING" id="1566387.QV13_22460"/>
<dbReference type="EMBL" id="MDEO01000036">
    <property type="protein sequence ID" value="OCX13672.1"/>
    <property type="molecule type" value="Genomic_DNA"/>
</dbReference>
<dbReference type="Pfam" id="PF09917">
    <property type="entry name" value="DUF2147"/>
    <property type="match status" value="1"/>
</dbReference>
<organism evidence="2 3">
    <name type="scientific">Mesorhizobium hungaricum</name>
    <dbReference type="NCBI Taxonomy" id="1566387"/>
    <lineage>
        <taxon>Bacteria</taxon>
        <taxon>Pseudomonadati</taxon>
        <taxon>Pseudomonadota</taxon>
        <taxon>Alphaproteobacteria</taxon>
        <taxon>Hyphomicrobiales</taxon>
        <taxon>Phyllobacteriaceae</taxon>
        <taxon>Mesorhizobium</taxon>
    </lineage>
</organism>
<feature type="domain" description="DUF2147" evidence="1">
    <location>
        <begin position="19"/>
        <end position="133"/>
    </location>
</feature>
<evidence type="ECO:0000259" key="1">
    <source>
        <dbReference type="Pfam" id="PF09917"/>
    </source>
</evidence>
<dbReference type="PANTHER" id="PTHR36919">
    <property type="entry name" value="BLR1215 PROTEIN"/>
    <property type="match status" value="1"/>
</dbReference>
<name>A0A1C2DFY4_9HYPH</name>
<dbReference type="InterPro" id="IPR019223">
    <property type="entry name" value="DUF2147"/>
</dbReference>
<keyword evidence="3" id="KW-1185">Reference proteome</keyword>
<protein>
    <recommendedName>
        <fullName evidence="1">DUF2147 domain-containing protein</fullName>
    </recommendedName>
</protein>
<dbReference type="Gene3D" id="2.40.128.520">
    <property type="match status" value="1"/>
</dbReference>
<sequence>MFLLATSADAAPADAIATTWLTHDGQGVVEFAPCGNRLCGHIVWLKTPIDDNGAPLTDRNNPNPKLRQRPICGLSVITGLAQDGSGGWDDGQIYDPKEGSAYDVALSLTGPDKLIVTGYLGVKALGQQFTWRRHQLPADQRCDTVTKAQQP</sequence>
<dbReference type="AlphaFoldDB" id="A0A1C2DFY4"/>
<accession>A0A1C2DFY4</accession>
<reference evidence="2 3" key="1">
    <citation type="submission" date="2016-08" db="EMBL/GenBank/DDBJ databases">
        <title>Whole genome sequence of Mesorhizobium sp. strain UASWS1009 isolated from industrial sewage.</title>
        <authorList>
            <person name="Crovadore J."/>
            <person name="Calmin G."/>
            <person name="Chablais R."/>
            <person name="Cochard B."/>
            <person name="Lefort F."/>
        </authorList>
    </citation>
    <scope>NUCLEOTIDE SEQUENCE [LARGE SCALE GENOMIC DNA]</scope>
    <source>
        <strain evidence="2 3">UASWS1009</strain>
    </source>
</reference>
<comment type="caution">
    <text evidence="2">The sequence shown here is derived from an EMBL/GenBank/DDBJ whole genome shotgun (WGS) entry which is preliminary data.</text>
</comment>
<evidence type="ECO:0000313" key="2">
    <source>
        <dbReference type="EMBL" id="OCX13672.1"/>
    </source>
</evidence>